<reference evidence="2" key="1">
    <citation type="submission" date="2025-08" db="UniProtKB">
        <authorList>
            <consortium name="RefSeq"/>
        </authorList>
    </citation>
    <scope>IDENTIFICATION</scope>
    <source>
        <tissue evidence="2">Muscle</tissue>
    </source>
</reference>
<accession>A0ABM1SNM7</accession>
<name>A0ABM1SNM7_LIMPO</name>
<sequence>MSQSSFFLDIRTKCILPKIFPTAGAKKVRGEGSEAGSVVSNLFVPNSSPIGQFLNQNDQILISKSAVFFKWPTKQFVQPPRILSSLRSQILVRIKSRFHQITVKNRMNSTI</sequence>
<evidence type="ECO:0000313" key="2">
    <source>
        <dbReference type="RefSeq" id="XP_022245233.1"/>
    </source>
</evidence>
<protein>
    <submittedName>
        <fullName evidence="2">Uncharacterized protein LOC111086487</fullName>
    </submittedName>
</protein>
<organism evidence="1 2">
    <name type="scientific">Limulus polyphemus</name>
    <name type="common">Atlantic horseshoe crab</name>
    <dbReference type="NCBI Taxonomy" id="6850"/>
    <lineage>
        <taxon>Eukaryota</taxon>
        <taxon>Metazoa</taxon>
        <taxon>Ecdysozoa</taxon>
        <taxon>Arthropoda</taxon>
        <taxon>Chelicerata</taxon>
        <taxon>Merostomata</taxon>
        <taxon>Xiphosura</taxon>
        <taxon>Limulidae</taxon>
        <taxon>Limulus</taxon>
    </lineage>
</organism>
<dbReference type="GeneID" id="111086487"/>
<evidence type="ECO:0000313" key="1">
    <source>
        <dbReference type="Proteomes" id="UP000694941"/>
    </source>
</evidence>
<proteinExistence type="predicted"/>
<dbReference type="Proteomes" id="UP000694941">
    <property type="component" value="Unplaced"/>
</dbReference>
<dbReference type="RefSeq" id="XP_022245233.1">
    <property type="nucleotide sequence ID" value="XM_022389525.1"/>
</dbReference>
<gene>
    <name evidence="2" type="primary">LOC111086487</name>
</gene>
<keyword evidence="1" id="KW-1185">Reference proteome</keyword>